<organism evidence="2 3">
    <name type="scientific">Candidatus Uhrbacteria bacterium CG10_big_fil_rev_8_21_14_0_10_50_16</name>
    <dbReference type="NCBI Taxonomy" id="1975039"/>
    <lineage>
        <taxon>Bacteria</taxon>
        <taxon>Candidatus Uhriibacteriota</taxon>
    </lineage>
</organism>
<feature type="transmembrane region" description="Helical" evidence="1">
    <location>
        <begin position="6"/>
        <end position="26"/>
    </location>
</feature>
<dbReference type="EMBL" id="PCYM01000001">
    <property type="protein sequence ID" value="PIR47890.1"/>
    <property type="molecule type" value="Genomic_DNA"/>
</dbReference>
<accession>A0A2H0RN38</accession>
<proteinExistence type="predicted"/>
<protein>
    <submittedName>
        <fullName evidence="2">Uncharacterized protein</fullName>
    </submittedName>
</protein>
<sequence length="69" mass="7669">MTPYIAGLTLSMIGDLLIALIVLKVHRDVLAEGKIGKRTKRDLRREMTLGVTGIIFFIVGYLLQLLGSR</sequence>
<keyword evidence="1" id="KW-0472">Membrane</keyword>
<comment type="caution">
    <text evidence="2">The sequence shown here is derived from an EMBL/GenBank/DDBJ whole genome shotgun (WGS) entry which is preliminary data.</text>
</comment>
<name>A0A2H0RN38_9BACT</name>
<dbReference type="AlphaFoldDB" id="A0A2H0RN38"/>
<keyword evidence="1" id="KW-1133">Transmembrane helix</keyword>
<evidence type="ECO:0000313" key="2">
    <source>
        <dbReference type="EMBL" id="PIR47890.1"/>
    </source>
</evidence>
<keyword evidence="1" id="KW-0812">Transmembrane</keyword>
<reference evidence="2 3" key="1">
    <citation type="submission" date="2017-09" db="EMBL/GenBank/DDBJ databases">
        <title>Depth-based differentiation of microbial function through sediment-hosted aquifers and enrichment of novel symbionts in the deep terrestrial subsurface.</title>
        <authorList>
            <person name="Probst A.J."/>
            <person name="Ladd B."/>
            <person name="Jarett J.K."/>
            <person name="Geller-Mcgrath D.E."/>
            <person name="Sieber C.M."/>
            <person name="Emerson J.B."/>
            <person name="Anantharaman K."/>
            <person name="Thomas B.C."/>
            <person name="Malmstrom R."/>
            <person name="Stieglmeier M."/>
            <person name="Klingl A."/>
            <person name="Woyke T."/>
            <person name="Ryan C.M."/>
            <person name="Banfield J.F."/>
        </authorList>
    </citation>
    <scope>NUCLEOTIDE SEQUENCE [LARGE SCALE GENOMIC DNA]</scope>
    <source>
        <strain evidence="2">CG10_big_fil_rev_8_21_14_0_10_50_16</strain>
    </source>
</reference>
<evidence type="ECO:0000313" key="3">
    <source>
        <dbReference type="Proteomes" id="UP000230084"/>
    </source>
</evidence>
<feature type="transmembrane region" description="Helical" evidence="1">
    <location>
        <begin position="47"/>
        <end position="66"/>
    </location>
</feature>
<evidence type="ECO:0000256" key="1">
    <source>
        <dbReference type="SAM" id="Phobius"/>
    </source>
</evidence>
<dbReference type="Proteomes" id="UP000230084">
    <property type="component" value="Unassembled WGS sequence"/>
</dbReference>
<gene>
    <name evidence="2" type="ORF">COV06_00620</name>
</gene>